<evidence type="ECO:0000259" key="4">
    <source>
        <dbReference type="Pfam" id="PF02784"/>
    </source>
</evidence>
<protein>
    <submittedName>
        <fullName evidence="5">Diaminopimelate decarboxylase</fullName>
    </submittedName>
</protein>
<dbReference type="GO" id="GO:0008836">
    <property type="term" value="F:diaminopimelate decarboxylase activity"/>
    <property type="evidence" value="ECO:0007669"/>
    <property type="project" value="TreeGrafter"/>
</dbReference>
<keyword evidence="2 3" id="KW-0663">Pyridoxal phosphate</keyword>
<dbReference type="PRINTS" id="PR01179">
    <property type="entry name" value="ODADCRBXLASE"/>
</dbReference>
<dbReference type="SUPFAM" id="SSF50621">
    <property type="entry name" value="Alanine racemase C-terminal domain-like"/>
    <property type="match status" value="1"/>
</dbReference>
<name>A0A285U9E6_9BACL</name>
<dbReference type="Gene3D" id="3.20.20.10">
    <property type="entry name" value="Alanine racemase"/>
    <property type="match status" value="1"/>
</dbReference>
<reference evidence="6" key="1">
    <citation type="submission" date="2017-08" db="EMBL/GenBank/DDBJ databases">
        <authorList>
            <person name="Varghese N."/>
            <person name="Submissions S."/>
        </authorList>
    </citation>
    <scope>NUCLEOTIDE SEQUENCE [LARGE SCALE GENOMIC DNA]</scope>
    <source>
        <strain evidence="6">JC23</strain>
    </source>
</reference>
<dbReference type="OrthoDB" id="9802241at2"/>
<dbReference type="InterPro" id="IPR000183">
    <property type="entry name" value="Orn/DAP/Arg_de-COase"/>
</dbReference>
<gene>
    <name evidence="5" type="ORF">SAMN05877842_104134</name>
</gene>
<dbReference type="Pfam" id="PF02784">
    <property type="entry name" value="Orn_Arg_deC_N"/>
    <property type="match status" value="1"/>
</dbReference>
<dbReference type="GO" id="GO:0009089">
    <property type="term" value="P:lysine biosynthetic process via diaminopimelate"/>
    <property type="evidence" value="ECO:0007669"/>
    <property type="project" value="TreeGrafter"/>
</dbReference>
<dbReference type="EMBL" id="OBQC01000004">
    <property type="protein sequence ID" value="SOC38439.1"/>
    <property type="molecule type" value="Genomic_DNA"/>
</dbReference>
<dbReference type="Proteomes" id="UP000219252">
    <property type="component" value="Unassembled WGS sequence"/>
</dbReference>
<dbReference type="PANTHER" id="PTHR43727">
    <property type="entry name" value="DIAMINOPIMELATE DECARBOXYLASE"/>
    <property type="match status" value="1"/>
</dbReference>
<sequence>MKLDQHILTQLLNKYGSPLYIFHKSEFVKNYIELLDSVRKIYPKYNIAYSYKTNYTPEICKIVKDLGGFAEVVSEMEYELAKKIGYMNDAIIYNGPVKGSGLFEHLENGGVINVDNTEELAIIVAHANENKEKTYKIAFRVNINVGQNYISRFGIDADGSVLDEAVSQVKSINNIQLVGLHCHIGRSREIQSWEKRVKIMLSLVEKYFDSPPEFINLGSGMYSKMEPTLAEQFGDYIPDYSEYSNVIGKEMIEKFGHLSYEQQPLLITEPGTTVVSSYITFISKVLSIKNIKNKNFAVLDSSYGNIGDICRLKQLPITVFSEGAYHKNVDFVGYTCLEHDVMYRDFCGKLAAGDMIEFRNVGSYSNVFKPPFIAPNCAMIEIDEQQNTKLIKRKETFDDIFQTYQF</sequence>
<accession>A0A285U9E6</accession>
<dbReference type="InterPro" id="IPR022644">
    <property type="entry name" value="De-COase2_N"/>
</dbReference>
<evidence type="ECO:0000313" key="5">
    <source>
        <dbReference type="EMBL" id="SOC38439.1"/>
    </source>
</evidence>
<feature type="domain" description="Orn/DAP/Arg decarboxylase 2 N-terminal" evidence="4">
    <location>
        <begin position="35"/>
        <end position="275"/>
    </location>
</feature>
<keyword evidence="6" id="KW-1185">Reference proteome</keyword>
<evidence type="ECO:0000256" key="3">
    <source>
        <dbReference type="PIRSR" id="PIRSR600183-50"/>
    </source>
</evidence>
<feature type="modified residue" description="N6-(pyridoxal phosphate)lysine" evidence="3">
    <location>
        <position position="52"/>
    </location>
</feature>
<dbReference type="SUPFAM" id="SSF51419">
    <property type="entry name" value="PLP-binding barrel"/>
    <property type="match status" value="1"/>
</dbReference>
<organism evidence="5 6">
    <name type="scientific">Ureibacillus acetophenoni</name>
    <dbReference type="NCBI Taxonomy" id="614649"/>
    <lineage>
        <taxon>Bacteria</taxon>
        <taxon>Bacillati</taxon>
        <taxon>Bacillota</taxon>
        <taxon>Bacilli</taxon>
        <taxon>Bacillales</taxon>
        <taxon>Caryophanaceae</taxon>
        <taxon>Ureibacillus</taxon>
    </lineage>
</organism>
<dbReference type="AlphaFoldDB" id="A0A285U9E6"/>
<evidence type="ECO:0000313" key="6">
    <source>
        <dbReference type="Proteomes" id="UP000219252"/>
    </source>
</evidence>
<proteinExistence type="predicted"/>
<comment type="cofactor">
    <cofactor evidence="1 3">
        <name>pyridoxal 5'-phosphate</name>
        <dbReference type="ChEBI" id="CHEBI:597326"/>
    </cofactor>
</comment>
<evidence type="ECO:0000256" key="1">
    <source>
        <dbReference type="ARBA" id="ARBA00001933"/>
    </source>
</evidence>
<feature type="active site" description="Proton donor" evidence="3">
    <location>
        <position position="336"/>
    </location>
</feature>
<dbReference type="InterPro" id="IPR029066">
    <property type="entry name" value="PLP-binding_barrel"/>
</dbReference>
<dbReference type="InterPro" id="IPR009006">
    <property type="entry name" value="Ala_racemase/Decarboxylase_C"/>
</dbReference>
<evidence type="ECO:0000256" key="2">
    <source>
        <dbReference type="ARBA" id="ARBA00022898"/>
    </source>
</evidence>
<dbReference type="RefSeq" id="WP_097149129.1">
    <property type="nucleotide sequence ID" value="NZ_OBQC01000004.1"/>
</dbReference>
<dbReference type="Gene3D" id="2.40.37.10">
    <property type="entry name" value="Lyase, Ornithine Decarboxylase, Chain A, domain 1"/>
    <property type="match status" value="1"/>
</dbReference>
<dbReference type="PANTHER" id="PTHR43727:SF2">
    <property type="entry name" value="GROUP IV DECARBOXYLASE"/>
    <property type="match status" value="1"/>
</dbReference>